<feature type="region of interest" description="Disordered" evidence="1">
    <location>
        <begin position="1"/>
        <end position="58"/>
    </location>
</feature>
<protein>
    <submittedName>
        <fullName evidence="2">Uncharacterized protein</fullName>
    </submittedName>
</protein>
<dbReference type="EMBL" id="JAWJWF010000045">
    <property type="protein sequence ID" value="KAK6627400.1"/>
    <property type="molecule type" value="Genomic_DNA"/>
</dbReference>
<feature type="compositionally biased region" description="Basic and acidic residues" evidence="1">
    <location>
        <begin position="37"/>
        <end position="49"/>
    </location>
</feature>
<reference evidence="2 3" key="1">
    <citation type="submission" date="2023-09" db="EMBL/GenBank/DDBJ databases">
        <title>Genomes of two closely related lineages of the louse Polyplax serrata with different host specificities.</title>
        <authorList>
            <person name="Martinu J."/>
            <person name="Tarabai H."/>
            <person name="Stefka J."/>
            <person name="Hypsa V."/>
        </authorList>
    </citation>
    <scope>NUCLEOTIDE SEQUENCE [LARGE SCALE GENOMIC DNA]</scope>
    <source>
        <strain evidence="2">98ZLc_SE</strain>
    </source>
</reference>
<accession>A0ABR1ATY8</accession>
<evidence type="ECO:0000313" key="3">
    <source>
        <dbReference type="Proteomes" id="UP001359485"/>
    </source>
</evidence>
<gene>
    <name evidence="2" type="ORF">RUM44_009877</name>
</gene>
<organism evidence="2 3">
    <name type="scientific">Polyplax serrata</name>
    <name type="common">Common mouse louse</name>
    <dbReference type="NCBI Taxonomy" id="468196"/>
    <lineage>
        <taxon>Eukaryota</taxon>
        <taxon>Metazoa</taxon>
        <taxon>Ecdysozoa</taxon>
        <taxon>Arthropoda</taxon>
        <taxon>Hexapoda</taxon>
        <taxon>Insecta</taxon>
        <taxon>Pterygota</taxon>
        <taxon>Neoptera</taxon>
        <taxon>Paraneoptera</taxon>
        <taxon>Psocodea</taxon>
        <taxon>Troctomorpha</taxon>
        <taxon>Phthiraptera</taxon>
        <taxon>Anoplura</taxon>
        <taxon>Polyplacidae</taxon>
        <taxon>Polyplax</taxon>
    </lineage>
</organism>
<proteinExistence type="predicted"/>
<feature type="region of interest" description="Disordered" evidence="1">
    <location>
        <begin position="79"/>
        <end position="109"/>
    </location>
</feature>
<comment type="caution">
    <text evidence="2">The sequence shown here is derived from an EMBL/GenBank/DDBJ whole genome shotgun (WGS) entry which is preliminary data.</text>
</comment>
<evidence type="ECO:0000256" key="1">
    <source>
        <dbReference type="SAM" id="MobiDB-lite"/>
    </source>
</evidence>
<keyword evidence="3" id="KW-1185">Reference proteome</keyword>
<evidence type="ECO:0000313" key="2">
    <source>
        <dbReference type="EMBL" id="KAK6627400.1"/>
    </source>
</evidence>
<name>A0ABR1ATY8_POLSC</name>
<sequence>MAKYLRNPTELNYDSDEGNLLEKVRLSKKSQTSRETSTTKKDKTHEEPGTTHIRKRRNKHLEQVEVEVNQYLCSRPDLSLKHPTAAYPPTNKDITNIASPTHKPRRLEK</sequence>
<dbReference type="Proteomes" id="UP001359485">
    <property type="component" value="Unassembled WGS sequence"/>
</dbReference>